<reference evidence="1 2" key="1">
    <citation type="journal article" date="2018" name="ISME J.">
        <title>Characterization of ecologically diverse viruses infecting co-occurring strains of cosmopolitan hyperhalophilic Bacteroidetes.</title>
        <authorList>
            <person name="Villamor J."/>
            <person name="Ramos-Barbero M.D."/>
            <person name="Gonzalez-Torres P."/>
            <person name="Gabaldon T."/>
            <person name="Rossello-Mora R."/>
            <person name="Meseguer I."/>
            <person name="Martinez-Garcia M."/>
            <person name="Santos F."/>
            <person name="Anton J."/>
        </authorList>
    </citation>
    <scope>NUCLEOTIDE SEQUENCE [LARGE SCALE GENOMIC DNA]</scope>
    <source>
        <strain evidence="1">SRUTV-1</strain>
    </source>
</reference>
<accession>A0A2D3FAH9</accession>
<evidence type="ECO:0000313" key="1">
    <source>
        <dbReference type="EMBL" id="ATU47017.1"/>
    </source>
</evidence>
<protein>
    <submittedName>
        <fullName evidence="1">Uncharacterized protein</fullName>
    </submittedName>
</protein>
<dbReference type="Proteomes" id="UP000262103">
    <property type="component" value="Segment"/>
</dbReference>
<sequence>MRYANANFGKPYEVPYTHRNVPTRGMWHYGNHGQLAFGLIKNEGQAIPQFSNMGKDYETTEKDQEILSEIMRQSCLLALDREPQKFFAKPKELTARMRAARGRVSENDEQMIANALEEADELVYVYFKSGRQMSPASGIRMIDEIVQKRKTALSKGLQVGQIRN</sequence>
<dbReference type="RefSeq" id="YP_009639620.1">
    <property type="nucleotide sequence ID" value="NC_042353.1"/>
</dbReference>
<dbReference type="KEGG" id="vg:40236418"/>
<dbReference type="GeneID" id="40236418"/>
<proteinExistence type="predicted"/>
<evidence type="ECO:0000313" key="2">
    <source>
        <dbReference type="Proteomes" id="UP000262103"/>
    </source>
</evidence>
<organism evidence="1 2">
    <name type="scientific">Salinibacter phage SRUTV-1</name>
    <dbReference type="NCBI Taxonomy" id="2684227"/>
    <lineage>
        <taxon>Viruses</taxon>
        <taxon>Duplodnaviria</taxon>
        <taxon>Heunggongvirae</taxon>
        <taxon>Uroviricota</taxon>
        <taxon>Caudoviricetes</taxon>
        <taxon>Kairosalinivirus</taxon>
        <taxon>Kairosalinivirus SRUTV1</taxon>
    </lineage>
</organism>
<keyword evidence="2" id="KW-1185">Reference proteome</keyword>
<dbReference type="EMBL" id="MF629150">
    <property type="protein sequence ID" value="ATU47017.1"/>
    <property type="molecule type" value="Genomic_DNA"/>
</dbReference>
<name>A0A2D3FAH9_9CAUD</name>